<dbReference type="Pfam" id="PF13579">
    <property type="entry name" value="Glyco_trans_4_4"/>
    <property type="match status" value="1"/>
</dbReference>
<evidence type="ECO:0000313" key="2">
    <source>
        <dbReference type="EMBL" id="MBC1793996.1"/>
    </source>
</evidence>
<name>A0A7X0XYF8_9LIST</name>
<dbReference type="EMBL" id="JAARVG010000010">
    <property type="protein sequence ID" value="MBC1793996.1"/>
    <property type="molecule type" value="Genomic_DNA"/>
</dbReference>
<gene>
    <name evidence="2" type="ORF">HCA52_11245</name>
    <name evidence="3" type="ORF">HCA55_03910</name>
</gene>
<protein>
    <submittedName>
        <fullName evidence="2">Glycosyltransferase family 4 protein</fullName>
    </submittedName>
</protein>
<dbReference type="SUPFAM" id="SSF53756">
    <property type="entry name" value="UDP-Glycosyltransferase/glycogen phosphorylase"/>
    <property type="match status" value="1"/>
</dbReference>
<keyword evidence="2" id="KW-0808">Transferase</keyword>
<dbReference type="Proteomes" id="UP000548082">
    <property type="component" value="Unassembled WGS sequence"/>
</dbReference>
<dbReference type="Pfam" id="PF13692">
    <property type="entry name" value="Glyco_trans_1_4"/>
    <property type="match status" value="1"/>
</dbReference>
<evidence type="ECO:0000313" key="5">
    <source>
        <dbReference type="Proteomes" id="UP000548082"/>
    </source>
</evidence>
<comment type="caution">
    <text evidence="2">The sequence shown here is derived from an EMBL/GenBank/DDBJ whole genome shotgun (WGS) entry which is preliminary data.</text>
</comment>
<evidence type="ECO:0000313" key="3">
    <source>
        <dbReference type="EMBL" id="MBC1795855.1"/>
    </source>
</evidence>
<dbReference type="AlphaFoldDB" id="A0A7X0XYF8"/>
<organism evidence="2 4">
    <name type="scientific">Listeria booriae</name>
    <dbReference type="NCBI Taxonomy" id="1552123"/>
    <lineage>
        <taxon>Bacteria</taxon>
        <taxon>Bacillati</taxon>
        <taxon>Bacillota</taxon>
        <taxon>Bacilli</taxon>
        <taxon>Bacillales</taxon>
        <taxon>Listeriaceae</taxon>
        <taxon>Listeria</taxon>
    </lineage>
</organism>
<dbReference type="Gene3D" id="3.40.50.2000">
    <property type="entry name" value="Glycogen Phosphorylase B"/>
    <property type="match status" value="2"/>
</dbReference>
<dbReference type="RefSeq" id="WP_185415056.1">
    <property type="nucleotide sequence ID" value="NZ_JAARNA010000002.1"/>
</dbReference>
<dbReference type="CDD" id="cd03794">
    <property type="entry name" value="GT4_WbuB-like"/>
    <property type="match status" value="1"/>
</dbReference>
<dbReference type="PANTHER" id="PTHR45947:SF3">
    <property type="entry name" value="SULFOQUINOVOSYL TRANSFERASE SQD2"/>
    <property type="match status" value="1"/>
</dbReference>
<accession>A0A7X0XYF8</accession>
<dbReference type="PANTHER" id="PTHR45947">
    <property type="entry name" value="SULFOQUINOVOSYL TRANSFERASE SQD2"/>
    <property type="match status" value="1"/>
</dbReference>
<feature type="domain" description="Glycosyltransferase subfamily 4-like N-terminal" evidence="1">
    <location>
        <begin position="28"/>
        <end position="198"/>
    </location>
</feature>
<dbReference type="InterPro" id="IPR028098">
    <property type="entry name" value="Glyco_trans_4-like_N"/>
</dbReference>
<dbReference type="InterPro" id="IPR050194">
    <property type="entry name" value="Glycosyltransferase_grp1"/>
</dbReference>
<proteinExistence type="predicted"/>
<reference evidence="4 5" key="1">
    <citation type="submission" date="2020-03" db="EMBL/GenBank/DDBJ databases">
        <title>Soil Listeria distribution.</title>
        <authorList>
            <person name="Liao J."/>
            <person name="Wiedmann M."/>
        </authorList>
    </citation>
    <scope>NUCLEOTIDE SEQUENCE [LARGE SCALE GENOMIC DNA]</scope>
    <source>
        <strain evidence="2 4">FSL L7-0978</strain>
        <strain evidence="3 5">FSL L7-0990</strain>
    </source>
</reference>
<evidence type="ECO:0000259" key="1">
    <source>
        <dbReference type="Pfam" id="PF13579"/>
    </source>
</evidence>
<dbReference type="GO" id="GO:0016758">
    <property type="term" value="F:hexosyltransferase activity"/>
    <property type="evidence" value="ECO:0007669"/>
    <property type="project" value="TreeGrafter"/>
</dbReference>
<dbReference type="Proteomes" id="UP000539064">
    <property type="component" value="Unassembled WGS sequence"/>
</dbReference>
<sequence length="399" mass="46176">MKKVLLISQNFYPEIGSAANRMKYVFQTLAKTHQVTLLTTEPGYPNQNLYRENQFWEDQLEEKDVIRIKVRTKNYTRNIMKRFLFYLEIMLRFIHAILKQNKMVDVIYISMPPISVGVAGLFAKIFLKARLIVEVRDLWPEALVGVNRWNKPWLLRLAYMLEKRIYHCADEIIVNSEGFVDYIVGKGIAKENIHFIPNSLTETEIKIGAMLNKERLKEKYTVIYAGNIGLAQEMEDFFDMAERFQEDTRVQFKIFGYGFRLEEAKKQLVDRNLTNIMVLCPQARSIVLEEIKKADIAYVTLVDHPVFETVLPGKIIDYMGMGIPIIGNVSGYSRTIIRNARCGYTYQHGDTDAMCAGVEQLMGNSDLCSQLGRNGHAYVCKNHRWTINFQRIEGVVNRG</sequence>
<dbReference type="EMBL" id="JAARVD010000002">
    <property type="protein sequence ID" value="MBC1795855.1"/>
    <property type="molecule type" value="Genomic_DNA"/>
</dbReference>
<evidence type="ECO:0000313" key="4">
    <source>
        <dbReference type="Proteomes" id="UP000539064"/>
    </source>
</evidence>